<evidence type="ECO:0008006" key="4">
    <source>
        <dbReference type="Google" id="ProtNLM"/>
    </source>
</evidence>
<dbReference type="EMBL" id="JAXGFP010000005">
    <property type="protein sequence ID" value="MEG3184420.1"/>
    <property type="molecule type" value="Genomic_DNA"/>
</dbReference>
<gene>
    <name evidence="2" type="ORF">SNE34_10410</name>
</gene>
<reference evidence="2 3" key="1">
    <citation type="journal article" date="2016" name="Int. J. Syst. Evol. Microbiol.">
        <title>Lysobacter erysipheiresistens sp. nov., an antagonist of powdery mildew, isolated from tobacco-cultivated soil.</title>
        <authorList>
            <person name="Xie B."/>
            <person name="Li T."/>
            <person name="Lin X."/>
            <person name="Wang C.J."/>
            <person name="Chen Y.J."/>
            <person name="Liu W.J."/>
            <person name="Zhao Z.W."/>
        </authorList>
    </citation>
    <scope>NUCLEOTIDE SEQUENCE [LARGE SCALE GENOMIC DNA]</scope>
    <source>
        <strain evidence="2 3">RS-LYSO-3</strain>
    </source>
</reference>
<feature type="region of interest" description="Disordered" evidence="1">
    <location>
        <begin position="191"/>
        <end position="225"/>
    </location>
</feature>
<comment type="caution">
    <text evidence="2">The sequence shown here is derived from an EMBL/GenBank/DDBJ whole genome shotgun (WGS) entry which is preliminary data.</text>
</comment>
<protein>
    <recommendedName>
        <fullName evidence="4">Replication protein</fullName>
    </recommendedName>
</protein>
<name>A0ABU7YZM3_9GAMM</name>
<keyword evidence="3" id="KW-1185">Reference proteome</keyword>
<proteinExistence type="predicted"/>
<evidence type="ECO:0000313" key="2">
    <source>
        <dbReference type="EMBL" id="MEG3184420.1"/>
    </source>
</evidence>
<evidence type="ECO:0000313" key="3">
    <source>
        <dbReference type="Proteomes" id="UP001355056"/>
    </source>
</evidence>
<feature type="compositionally biased region" description="Pro residues" evidence="1">
    <location>
        <begin position="212"/>
        <end position="225"/>
    </location>
</feature>
<dbReference type="Proteomes" id="UP001355056">
    <property type="component" value="Unassembled WGS sequence"/>
</dbReference>
<dbReference type="RefSeq" id="WP_332616946.1">
    <property type="nucleotide sequence ID" value="NZ_JAXGFP010000005.1"/>
</dbReference>
<evidence type="ECO:0000256" key="1">
    <source>
        <dbReference type="SAM" id="MobiDB-lite"/>
    </source>
</evidence>
<sequence>MTNFKQAAAKKMKMAERAHHLKQLHFPEWADDYLWHRKRNDGYITIPRSMPIVMEAIDAMSKGQPAGHTLLTLWCRSPDHALLTIESPKVIAAETGFSGERQVDTWRRRMKKLEELGFIATKPGAAGDFHYVLLLNPNWAIELRRWRFDDVPQSIYAKFTERLMDIGAYSEIETLQGHIAQWTAQQAAATTVSVGPQAAPENATTTDAEQPTTPPSPTAPTPLAS</sequence>
<organism evidence="2 3">
    <name type="scientific">Novilysobacter erysipheiresistens</name>
    <dbReference type="NCBI Taxonomy" id="1749332"/>
    <lineage>
        <taxon>Bacteria</taxon>
        <taxon>Pseudomonadati</taxon>
        <taxon>Pseudomonadota</taxon>
        <taxon>Gammaproteobacteria</taxon>
        <taxon>Lysobacterales</taxon>
        <taxon>Lysobacteraceae</taxon>
        <taxon>Novilysobacter</taxon>
    </lineage>
</organism>
<accession>A0ABU7YZM3</accession>